<feature type="transmembrane region" description="Helical" evidence="6">
    <location>
        <begin position="344"/>
        <end position="360"/>
    </location>
</feature>
<feature type="transmembrane region" description="Helical" evidence="6">
    <location>
        <begin position="427"/>
        <end position="448"/>
    </location>
</feature>
<feature type="transmembrane region" description="Helical" evidence="6">
    <location>
        <begin position="228"/>
        <end position="251"/>
    </location>
</feature>
<dbReference type="PANTHER" id="PTHR43791">
    <property type="entry name" value="PERMEASE-RELATED"/>
    <property type="match status" value="1"/>
</dbReference>
<feature type="transmembrane region" description="Helical" evidence="6">
    <location>
        <begin position="395"/>
        <end position="415"/>
    </location>
</feature>
<feature type="transmembrane region" description="Helical" evidence="6">
    <location>
        <begin position="99"/>
        <end position="118"/>
    </location>
</feature>
<sequence length="512" mass="55901">MDNSVSNAAEAGLDRNSVDNKKSLDKAESTVVVRRVPPLLQDLSDEEFAALEKRLVRKIDMRLLPPLIIIYIMNYLDRNAIGSARLGGMEADLGLVGNQYQTCVSILFVGYILMQVPSNLFLNKIGRPRIYLPTAMAVWGVLCACSGATKDFKGLLVTRFFLGFVEAAYYPDTLRTGAVATLSVWYARRELGVRTGIFYCGSMLSGAFSGLITAGINSGLNGARGLLAWRWIFIIEGSLTVFLALLAILVLPDFPANTAWLTEEERQMAMYRLEKDAAGEEDWVSSSTQPIVEGFKLLLRDRNNWILVVIVYGAASSISINAFFPTVVASFGKGNTETLLLTTPPYLFACIVCAAVSFSADRMNERFWHTVGPLATALVGFVVACAATGIGPRYFGAMIMLPGIYTGFNMSMVWTSNTVCRPPSKRAAAIAFNNAVSTFCSIYGSYLYPTGAGPRYVLAFSFYAGMALMAIVACVVLRIVLTRANHCQEQLEREAEAAGREAPPNSGFRYVV</sequence>
<evidence type="ECO:0000256" key="2">
    <source>
        <dbReference type="ARBA" id="ARBA00022448"/>
    </source>
</evidence>
<comment type="subcellular location">
    <subcellularLocation>
        <location evidence="1">Membrane</location>
        <topology evidence="1">Multi-pass membrane protein</topology>
    </subcellularLocation>
</comment>
<accession>A0ABP0CLZ3</accession>
<evidence type="ECO:0000313" key="9">
    <source>
        <dbReference type="Proteomes" id="UP001642405"/>
    </source>
</evidence>
<feature type="transmembrane region" description="Helical" evidence="6">
    <location>
        <begin position="59"/>
        <end position="76"/>
    </location>
</feature>
<dbReference type="InterPro" id="IPR020846">
    <property type="entry name" value="MFS_dom"/>
</dbReference>
<keyword evidence="9" id="KW-1185">Reference proteome</keyword>
<keyword evidence="2" id="KW-0813">Transport</keyword>
<feature type="transmembrane region" description="Helical" evidence="6">
    <location>
        <begin position="460"/>
        <end position="481"/>
    </location>
</feature>
<dbReference type="Gene3D" id="1.20.1250.20">
    <property type="entry name" value="MFS general substrate transporter like domains"/>
    <property type="match status" value="2"/>
</dbReference>
<evidence type="ECO:0000256" key="5">
    <source>
        <dbReference type="ARBA" id="ARBA00023136"/>
    </source>
</evidence>
<organism evidence="8 9">
    <name type="scientific">Sporothrix curviconia</name>
    <dbReference type="NCBI Taxonomy" id="1260050"/>
    <lineage>
        <taxon>Eukaryota</taxon>
        <taxon>Fungi</taxon>
        <taxon>Dikarya</taxon>
        <taxon>Ascomycota</taxon>
        <taxon>Pezizomycotina</taxon>
        <taxon>Sordariomycetes</taxon>
        <taxon>Sordariomycetidae</taxon>
        <taxon>Ophiostomatales</taxon>
        <taxon>Ophiostomataceae</taxon>
        <taxon>Sporothrix</taxon>
    </lineage>
</organism>
<dbReference type="InterPro" id="IPR036259">
    <property type="entry name" value="MFS_trans_sf"/>
</dbReference>
<evidence type="ECO:0000259" key="7">
    <source>
        <dbReference type="PROSITE" id="PS50850"/>
    </source>
</evidence>
<feature type="transmembrane region" description="Helical" evidence="6">
    <location>
        <begin position="196"/>
        <end position="216"/>
    </location>
</feature>
<evidence type="ECO:0000256" key="3">
    <source>
        <dbReference type="ARBA" id="ARBA00022692"/>
    </source>
</evidence>
<evidence type="ECO:0000256" key="4">
    <source>
        <dbReference type="ARBA" id="ARBA00022989"/>
    </source>
</evidence>
<evidence type="ECO:0000313" key="8">
    <source>
        <dbReference type="EMBL" id="CAK7232848.1"/>
    </source>
</evidence>
<evidence type="ECO:0000256" key="6">
    <source>
        <dbReference type="SAM" id="Phobius"/>
    </source>
</evidence>
<protein>
    <recommendedName>
        <fullName evidence="7">Major facilitator superfamily (MFS) profile domain-containing protein</fullName>
    </recommendedName>
</protein>
<feature type="transmembrane region" description="Helical" evidence="6">
    <location>
        <begin position="305"/>
        <end position="324"/>
    </location>
</feature>
<dbReference type="InterPro" id="IPR011701">
    <property type="entry name" value="MFS"/>
</dbReference>
<feature type="transmembrane region" description="Helical" evidence="6">
    <location>
        <begin position="367"/>
        <end position="389"/>
    </location>
</feature>
<evidence type="ECO:0000256" key="1">
    <source>
        <dbReference type="ARBA" id="ARBA00004141"/>
    </source>
</evidence>
<comment type="caution">
    <text evidence="8">The sequence shown here is derived from an EMBL/GenBank/DDBJ whole genome shotgun (WGS) entry which is preliminary data.</text>
</comment>
<dbReference type="SUPFAM" id="SSF103473">
    <property type="entry name" value="MFS general substrate transporter"/>
    <property type="match status" value="1"/>
</dbReference>
<dbReference type="PROSITE" id="PS50850">
    <property type="entry name" value="MFS"/>
    <property type="match status" value="1"/>
</dbReference>
<keyword evidence="5 6" id="KW-0472">Membrane</keyword>
<keyword evidence="3 6" id="KW-0812">Transmembrane</keyword>
<proteinExistence type="predicted"/>
<keyword evidence="4 6" id="KW-1133">Transmembrane helix</keyword>
<reference evidence="8 9" key="1">
    <citation type="submission" date="2024-01" db="EMBL/GenBank/DDBJ databases">
        <authorList>
            <person name="Allen C."/>
            <person name="Tagirdzhanova G."/>
        </authorList>
    </citation>
    <scope>NUCLEOTIDE SEQUENCE [LARGE SCALE GENOMIC DNA]</scope>
</reference>
<dbReference type="EMBL" id="CAWUHB010000068">
    <property type="protein sequence ID" value="CAK7232848.1"/>
    <property type="molecule type" value="Genomic_DNA"/>
</dbReference>
<name>A0ABP0CLZ3_9PEZI</name>
<dbReference type="PANTHER" id="PTHR43791:SF92">
    <property type="entry name" value="AGL026WP"/>
    <property type="match status" value="1"/>
</dbReference>
<dbReference type="Proteomes" id="UP001642405">
    <property type="component" value="Unassembled WGS sequence"/>
</dbReference>
<dbReference type="Pfam" id="PF07690">
    <property type="entry name" value="MFS_1"/>
    <property type="match status" value="1"/>
</dbReference>
<feature type="domain" description="Major facilitator superfamily (MFS) profile" evidence="7">
    <location>
        <begin position="63"/>
        <end position="485"/>
    </location>
</feature>
<gene>
    <name evidence="8" type="ORF">SCUCBS95973_008396</name>
</gene>